<accession>A0A1V6PIZ1</accession>
<protein>
    <recommendedName>
        <fullName evidence="6">Aldose 1-epimerase</fullName>
    </recommendedName>
</protein>
<dbReference type="Proteomes" id="UP000191522">
    <property type="component" value="Unassembled WGS sequence"/>
</dbReference>
<dbReference type="GO" id="GO:0030246">
    <property type="term" value="F:carbohydrate binding"/>
    <property type="evidence" value="ECO:0007669"/>
    <property type="project" value="InterPro"/>
</dbReference>
<dbReference type="InterPro" id="IPR018052">
    <property type="entry name" value="Ald1_epimerase_CS"/>
</dbReference>
<evidence type="ECO:0000256" key="1">
    <source>
        <dbReference type="ARBA" id="ARBA00006206"/>
    </source>
</evidence>
<dbReference type="InterPro" id="IPR011013">
    <property type="entry name" value="Gal_mutarotase_sf_dom"/>
</dbReference>
<comment type="caution">
    <text evidence="4">The sequence shown here is derived from an EMBL/GenBank/DDBJ whole genome shotgun (WGS) entry which is preliminary data.</text>
</comment>
<dbReference type="InterPro" id="IPR047215">
    <property type="entry name" value="Galactose_mutarotase-like"/>
</dbReference>
<keyword evidence="2" id="KW-0413">Isomerase</keyword>
<keyword evidence="3" id="KW-0119">Carbohydrate metabolism</keyword>
<dbReference type="InterPro" id="IPR008183">
    <property type="entry name" value="Aldose_1/G6P_1-epimerase"/>
</dbReference>
<keyword evidence="5" id="KW-1185">Reference proteome</keyword>
<dbReference type="STRING" id="69771.A0A1V6PIZ1"/>
<dbReference type="PROSITE" id="PS00545">
    <property type="entry name" value="ALDOSE_1_EPIMERASE"/>
    <property type="match status" value="1"/>
</dbReference>
<dbReference type="OMA" id="IYHHISR"/>
<name>A0A1V6PIZ1_PENDC</name>
<dbReference type="InterPro" id="IPR014718">
    <property type="entry name" value="GH-type_carb-bd"/>
</dbReference>
<dbReference type="PANTHER" id="PTHR10091:SF0">
    <property type="entry name" value="GALACTOSE MUTAROTASE"/>
    <property type="match status" value="1"/>
</dbReference>
<evidence type="ECO:0000256" key="2">
    <source>
        <dbReference type="ARBA" id="ARBA00023235"/>
    </source>
</evidence>
<dbReference type="EMBL" id="MDYL01000003">
    <property type="protein sequence ID" value="OQD76969.1"/>
    <property type="molecule type" value="Genomic_DNA"/>
</dbReference>
<reference evidence="5" key="1">
    <citation type="journal article" date="2017" name="Nat. Microbiol.">
        <title>Global analysis of biosynthetic gene clusters reveals vast potential of secondary metabolite production in Penicillium species.</title>
        <authorList>
            <person name="Nielsen J.C."/>
            <person name="Grijseels S."/>
            <person name="Prigent S."/>
            <person name="Ji B."/>
            <person name="Dainat J."/>
            <person name="Nielsen K.F."/>
            <person name="Frisvad J.C."/>
            <person name="Workman M."/>
            <person name="Nielsen J."/>
        </authorList>
    </citation>
    <scope>NUCLEOTIDE SEQUENCE [LARGE SCALE GENOMIC DNA]</scope>
    <source>
        <strain evidence="5">IBT 11843</strain>
    </source>
</reference>
<dbReference type="Pfam" id="PF01263">
    <property type="entry name" value="Aldose_epim"/>
    <property type="match status" value="1"/>
</dbReference>
<dbReference type="SUPFAM" id="SSF74650">
    <property type="entry name" value="Galactose mutarotase-like"/>
    <property type="match status" value="1"/>
</dbReference>
<dbReference type="AlphaFoldDB" id="A0A1V6PIZ1"/>
<proteinExistence type="inferred from homology"/>
<dbReference type="OrthoDB" id="274691at2759"/>
<sequence length="331" mass="36821">MSAPEQAEFTFLPLGAIIQEFSVAGKNIVLGFPTQEHYEKYNTPHFGATIGRVANRIKDGVIHNLNGQDYQLTQNNGPNSLHGGEKGWGKRVFDGPHTVKRHGRDALLFKYHHADGEEGFPGTVEVRVWYAASKEDKAKTVLTAEYEVEFVGDECEETVVNITNHSYFNIGDSPTISGITAQLATQDYLPLDENGIPYGKIDKFTREVTKPFELVPTGSHIDDVFVMETDPSKIPLDTRGLPLRRLAQFSHASTGLHLEVHSTEPAFQFYTGKYIDVPAVGGAGPYTEGAGFCVEPSRYVNAINEPDWRNMVLLRKGQIFGCKNVYKAWKE</sequence>
<dbReference type="FunFam" id="2.70.98.10:FF:000015">
    <property type="entry name" value="Aldose 1-epimerase, putative"/>
    <property type="match status" value="1"/>
</dbReference>
<dbReference type="Gene3D" id="2.70.98.10">
    <property type="match status" value="1"/>
</dbReference>
<dbReference type="PANTHER" id="PTHR10091">
    <property type="entry name" value="ALDOSE-1-EPIMERASE"/>
    <property type="match status" value="1"/>
</dbReference>
<evidence type="ECO:0000313" key="5">
    <source>
        <dbReference type="Proteomes" id="UP000191522"/>
    </source>
</evidence>
<evidence type="ECO:0008006" key="6">
    <source>
        <dbReference type="Google" id="ProtNLM"/>
    </source>
</evidence>
<dbReference type="CDD" id="cd09019">
    <property type="entry name" value="galactose_mutarotase_like"/>
    <property type="match status" value="1"/>
</dbReference>
<dbReference type="GO" id="GO:0004034">
    <property type="term" value="F:aldose 1-epimerase activity"/>
    <property type="evidence" value="ECO:0007669"/>
    <property type="project" value="TreeGrafter"/>
</dbReference>
<evidence type="ECO:0000256" key="3">
    <source>
        <dbReference type="ARBA" id="ARBA00023277"/>
    </source>
</evidence>
<dbReference type="GO" id="GO:0006006">
    <property type="term" value="P:glucose metabolic process"/>
    <property type="evidence" value="ECO:0007669"/>
    <property type="project" value="TreeGrafter"/>
</dbReference>
<dbReference type="GO" id="GO:0033499">
    <property type="term" value="P:galactose catabolic process via UDP-galactose, Leloir pathway"/>
    <property type="evidence" value="ECO:0007669"/>
    <property type="project" value="TreeGrafter"/>
</dbReference>
<gene>
    <name evidence="4" type="ORF">PENDEC_c003G05849</name>
</gene>
<organism evidence="4 5">
    <name type="scientific">Penicillium decumbens</name>
    <dbReference type="NCBI Taxonomy" id="69771"/>
    <lineage>
        <taxon>Eukaryota</taxon>
        <taxon>Fungi</taxon>
        <taxon>Dikarya</taxon>
        <taxon>Ascomycota</taxon>
        <taxon>Pezizomycotina</taxon>
        <taxon>Eurotiomycetes</taxon>
        <taxon>Eurotiomycetidae</taxon>
        <taxon>Eurotiales</taxon>
        <taxon>Aspergillaceae</taxon>
        <taxon>Penicillium</taxon>
    </lineage>
</organism>
<evidence type="ECO:0000313" key="4">
    <source>
        <dbReference type="EMBL" id="OQD76969.1"/>
    </source>
</evidence>
<comment type="similarity">
    <text evidence="1">Belongs to the aldose epimerase family.</text>
</comment>